<evidence type="ECO:0000259" key="17">
    <source>
        <dbReference type="PROSITE" id="PS50878"/>
    </source>
</evidence>
<dbReference type="AlphaFoldDB" id="A0A9P6X0A9"/>
<dbReference type="Pfam" id="PF03732">
    <property type="entry name" value="Retrotrans_gag"/>
    <property type="match status" value="1"/>
</dbReference>
<feature type="compositionally biased region" description="Polar residues" evidence="15">
    <location>
        <begin position="294"/>
        <end position="323"/>
    </location>
</feature>
<dbReference type="GO" id="GO:0003723">
    <property type="term" value="F:RNA binding"/>
    <property type="evidence" value="ECO:0007669"/>
    <property type="project" value="UniProtKB-KW"/>
</dbReference>
<feature type="compositionally biased region" description="Basic residues" evidence="15">
    <location>
        <begin position="457"/>
        <end position="468"/>
    </location>
</feature>
<dbReference type="PROSITE" id="PS50878">
    <property type="entry name" value="RT_POL"/>
    <property type="match status" value="1"/>
</dbReference>
<evidence type="ECO:0000256" key="6">
    <source>
        <dbReference type="ARBA" id="ARBA00022759"/>
    </source>
</evidence>
<dbReference type="PROSITE" id="PS50158">
    <property type="entry name" value="ZF_CCHC"/>
    <property type="match status" value="1"/>
</dbReference>
<feature type="compositionally biased region" description="Polar residues" evidence="15">
    <location>
        <begin position="240"/>
        <end position="252"/>
    </location>
</feature>
<dbReference type="SUPFAM" id="SSF57756">
    <property type="entry name" value="Retrovirus zinc finger-like domains"/>
    <property type="match status" value="1"/>
</dbReference>
<keyword evidence="7" id="KW-0378">Hydrolase</keyword>
<dbReference type="Proteomes" id="UP000716291">
    <property type="component" value="Unassembled WGS sequence"/>
</dbReference>
<gene>
    <name evidence="18" type="ORF">G6F64_011112</name>
</gene>
<dbReference type="InterPro" id="IPR001969">
    <property type="entry name" value="Aspartic_peptidase_AS"/>
</dbReference>
<keyword evidence="10" id="KW-0229">DNA integration</keyword>
<evidence type="ECO:0000256" key="14">
    <source>
        <dbReference type="PROSITE-ProRule" id="PRU00047"/>
    </source>
</evidence>
<dbReference type="InterPro" id="IPR000477">
    <property type="entry name" value="RT_dom"/>
</dbReference>
<keyword evidence="3" id="KW-0548">Nucleotidyltransferase</keyword>
<name>A0A9P6X0A9_RHIOR</name>
<keyword evidence="14" id="KW-0862">Zinc</keyword>
<feature type="region of interest" description="Disordered" evidence="15">
    <location>
        <begin position="451"/>
        <end position="476"/>
    </location>
</feature>
<keyword evidence="5" id="KW-0064">Aspartyl protease</keyword>
<dbReference type="InterPro" id="IPR043502">
    <property type="entry name" value="DNA/RNA_pol_sf"/>
</dbReference>
<feature type="region of interest" description="Disordered" evidence="15">
    <location>
        <begin position="550"/>
        <end position="607"/>
    </location>
</feature>
<evidence type="ECO:0000256" key="11">
    <source>
        <dbReference type="ARBA" id="ARBA00022918"/>
    </source>
</evidence>
<dbReference type="GO" id="GO:0004519">
    <property type="term" value="F:endonuclease activity"/>
    <property type="evidence" value="ECO:0007669"/>
    <property type="project" value="UniProtKB-KW"/>
</dbReference>
<keyword evidence="12" id="KW-0238">DNA-binding</keyword>
<feature type="compositionally biased region" description="Basic and acidic residues" evidence="15">
    <location>
        <begin position="352"/>
        <end position="368"/>
    </location>
</feature>
<evidence type="ECO:0000256" key="10">
    <source>
        <dbReference type="ARBA" id="ARBA00022908"/>
    </source>
</evidence>
<keyword evidence="6" id="KW-0255">Endonuclease</keyword>
<keyword evidence="14" id="KW-0479">Metal-binding</keyword>
<keyword evidence="9" id="KW-0694">RNA-binding</keyword>
<keyword evidence="13" id="KW-0511">Multifunctional enzyme</keyword>
<feature type="domain" description="Reverse transcriptase" evidence="17">
    <location>
        <begin position="885"/>
        <end position="1064"/>
    </location>
</feature>
<keyword evidence="14" id="KW-0863">Zinc-finger</keyword>
<dbReference type="InterPro" id="IPR050951">
    <property type="entry name" value="Retrovirus_Pol_polyprotein"/>
</dbReference>
<evidence type="ECO:0000313" key="18">
    <source>
        <dbReference type="EMBL" id="KAG1302226.1"/>
    </source>
</evidence>
<evidence type="ECO:0000256" key="15">
    <source>
        <dbReference type="SAM" id="MobiDB-lite"/>
    </source>
</evidence>
<keyword evidence="19" id="KW-1185">Reference proteome</keyword>
<dbReference type="CDD" id="cd00303">
    <property type="entry name" value="retropepsin_like"/>
    <property type="match status" value="1"/>
</dbReference>
<evidence type="ECO:0000256" key="4">
    <source>
        <dbReference type="ARBA" id="ARBA00022722"/>
    </source>
</evidence>
<dbReference type="PANTHER" id="PTHR37984">
    <property type="entry name" value="PROTEIN CBG26694"/>
    <property type="match status" value="1"/>
</dbReference>
<dbReference type="InterPro" id="IPR043128">
    <property type="entry name" value="Rev_trsase/Diguanyl_cyclase"/>
</dbReference>
<evidence type="ECO:0000256" key="8">
    <source>
        <dbReference type="ARBA" id="ARBA00022842"/>
    </source>
</evidence>
<dbReference type="SUPFAM" id="SSF50630">
    <property type="entry name" value="Acid proteases"/>
    <property type="match status" value="1"/>
</dbReference>
<proteinExistence type="predicted"/>
<comment type="caution">
    <text evidence="18">The sequence shown here is derived from an EMBL/GenBank/DDBJ whole genome shotgun (WGS) entry which is preliminary data.</text>
</comment>
<dbReference type="GO" id="GO:0015074">
    <property type="term" value="P:DNA integration"/>
    <property type="evidence" value="ECO:0007669"/>
    <property type="project" value="UniProtKB-KW"/>
</dbReference>
<dbReference type="PROSITE" id="PS00141">
    <property type="entry name" value="ASP_PROTEASE"/>
    <property type="match status" value="1"/>
</dbReference>
<dbReference type="Pfam" id="PF17919">
    <property type="entry name" value="RT_RNaseH_2"/>
    <property type="match status" value="1"/>
</dbReference>
<dbReference type="CDD" id="cd01647">
    <property type="entry name" value="RT_LTR"/>
    <property type="match status" value="1"/>
</dbReference>
<evidence type="ECO:0000256" key="3">
    <source>
        <dbReference type="ARBA" id="ARBA00022695"/>
    </source>
</evidence>
<accession>A0A9P6X0A9</accession>
<dbReference type="InterPro" id="IPR021109">
    <property type="entry name" value="Peptidase_aspartic_dom_sf"/>
</dbReference>
<dbReference type="InterPro" id="IPR005162">
    <property type="entry name" value="Retrotrans_gag_dom"/>
</dbReference>
<protein>
    <recommendedName>
        <fullName evidence="20">Gag-pol fusion protein</fullName>
    </recommendedName>
</protein>
<evidence type="ECO:0000256" key="9">
    <source>
        <dbReference type="ARBA" id="ARBA00022884"/>
    </source>
</evidence>
<keyword evidence="4" id="KW-0540">Nuclease</keyword>
<dbReference type="InterPro" id="IPR036875">
    <property type="entry name" value="Znf_CCHC_sf"/>
</dbReference>
<feature type="domain" description="CCHC-type" evidence="16">
    <location>
        <begin position="267"/>
        <end position="282"/>
    </location>
</feature>
<dbReference type="GO" id="GO:0003677">
    <property type="term" value="F:DNA binding"/>
    <property type="evidence" value="ECO:0007669"/>
    <property type="project" value="UniProtKB-KW"/>
</dbReference>
<sequence>MENSALLKYIAPISQFDGEEIRKGEAWLKSLKRVREVSKMEDNIAIIVASSNLVGKAGIWWESVEEEVKTWEEFEKKFKNKYMKGKVEEAWRKIKQMRQREGQEVEEFVSEMNSLFKTVGMEDETSKISFLIASVHESIAYELEKEGRQSTKFAEVVDKAIEIEQLQHKYHKLTYSKERRVTFNIENANDNINQENVMDASVKSTGSDVTINSVPNSIDKAVQDLANQMRELQIHLVQMKEQQNQPPRNQYYSSRPPFSSERRPVICWTCGKEGHPSRFCPDNSNGMGGVTDVRGNTSTNQIISPQKTNNQHKNDTPTQNQSNKELEHNSPRINMIEVVENKSAKKDRKKKEREVDVYAIKRKEREDDSQTGQKERAKRKGKGKVVDTAVPIQPKVPGPNVSTQPMIPQQFTHQSQFQVQPQPHFNPPQQVMLPITPHQGQIILPQISQAPVVPQKSAKKKPRKKPRTRLPVDVPENPTWDVLKSTPVTMNMAEYLAMNKKVAKDVKDGITFLHGRKPSKKAQGQAKAKVGEPMIINTLRVEELLDEEEYERRKHNKNGDRIDESDTEDSSEASDSEEESDSSEESSEFESSDESDGSYFDDSEDDEDTVIDYPFNIEAMKRAKPTRVYITINGKLTEAILDSGAAVSVLSHHLAEKLGVQVSNQKTSISLTGFQKGKGKQCKVATHVEVRIGGKLRRGHFCVDQAERTKDLCLLGRSWIKKHNVIMKDEGRTVVIPTKNGTSSVEVSCLEDDDEYDEVIDDENDDVSMTPIYAVNIYHEETEQNRVKNIETKELLTYQEDTLSDSFVENEARQVKPNEEGETSKSMNDLVDTYKHCFVEESGLGRVNNVYHEIPTTSEIPIRAKPYRLTLDEEQSLKDEINSLLKLDIIRPSNGRWTAPIFFVPKKDGSLRLVVNYQALNSITVKDGYPLPHIEEVLDSLGGATYFSTLDAASGFWQVEMHPNSVEKTGFVTKFGTYEFNVMPFGLTSAPSTFQRMMSDILRDYIGIFVYVFIDDILIYSKDEESHLEHLRKVFEACDGANLRLRREKCQFGKRNVVYLGHEVGRDGLKPSSHNVKKILSLKEPKNVDEIRSLLGMTGYYRRFIEDYATRAQPLTRLVKKNVPFEWKEEQQDAFNYLTSSLISPPVLAYPNPDHVKIVTTDASYRGLGAVLSQSGTEEGETVISYGSKSVNNTQLGYAPAHLEALSIIWAVNRYRYYLSSKKKFMIRTDNAALEFILNNDKPCYTRKEAKILLTHCRDWF</sequence>
<dbReference type="Pfam" id="PF13975">
    <property type="entry name" value="gag-asp_proteas"/>
    <property type="match status" value="1"/>
</dbReference>
<dbReference type="EMBL" id="JAANQT010002555">
    <property type="protein sequence ID" value="KAG1302226.1"/>
    <property type="molecule type" value="Genomic_DNA"/>
</dbReference>
<dbReference type="GO" id="GO:0004190">
    <property type="term" value="F:aspartic-type endopeptidase activity"/>
    <property type="evidence" value="ECO:0007669"/>
    <property type="project" value="UniProtKB-KW"/>
</dbReference>
<dbReference type="PANTHER" id="PTHR37984:SF5">
    <property type="entry name" value="PROTEIN NYNRIN-LIKE"/>
    <property type="match status" value="1"/>
</dbReference>
<evidence type="ECO:0000313" key="19">
    <source>
        <dbReference type="Proteomes" id="UP000716291"/>
    </source>
</evidence>
<dbReference type="Gene3D" id="3.30.70.270">
    <property type="match status" value="2"/>
</dbReference>
<evidence type="ECO:0000256" key="2">
    <source>
        <dbReference type="ARBA" id="ARBA00022679"/>
    </source>
</evidence>
<feature type="region of interest" description="Disordered" evidence="15">
    <location>
        <begin position="281"/>
        <end position="385"/>
    </location>
</feature>
<evidence type="ECO:0000259" key="16">
    <source>
        <dbReference type="PROSITE" id="PS50158"/>
    </source>
</evidence>
<dbReference type="FunFam" id="3.30.70.270:FF:000026">
    <property type="entry name" value="Transposon Ty3-G Gag-Pol polyprotein"/>
    <property type="match status" value="1"/>
</dbReference>
<dbReference type="SUPFAM" id="SSF56672">
    <property type="entry name" value="DNA/RNA polymerases"/>
    <property type="match status" value="1"/>
</dbReference>
<evidence type="ECO:0000256" key="1">
    <source>
        <dbReference type="ARBA" id="ARBA00022670"/>
    </source>
</evidence>
<dbReference type="FunFam" id="3.10.10.10:FF:000007">
    <property type="entry name" value="Retrovirus-related Pol polyprotein from transposon 17.6-like Protein"/>
    <property type="match status" value="1"/>
</dbReference>
<reference evidence="18" key="1">
    <citation type="journal article" date="2020" name="Microb. Genom.">
        <title>Genetic diversity of clinical and environmental Mucorales isolates obtained from an investigation of mucormycosis cases among solid organ transplant recipients.</title>
        <authorList>
            <person name="Nguyen M.H."/>
            <person name="Kaul D."/>
            <person name="Muto C."/>
            <person name="Cheng S.J."/>
            <person name="Richter R.A."/>
            <person name="Bruno V.M."/>
            <person name="Liu G."/>
            <person name="Beyhan S."/>
            <person name="Sundermann A.J."/>
            <person name="Mounaud S."/>
            <person name="Pasculle A.W."/>
            <person name="Nierman W.C."/>
            <person name="Driscoll E."/>
            <person name="Cumbie R."/>
            <person name="Clancy C.J."/>
            <person name="Dupont C.L."/>
        </authorList>
    </citation>
    <scope>NUCLEOTIDE SEQUENCE</scope>
    <source>
        <strain evidence="18">GL11</strain>
    </source>
</reference>
<evidence type="ECO:0000256" key="12">
    <source>
        <dbReference type="ARBA" id="ARBA00023125"/>
    </source>
</evidence>
<dbReference type="InterPro" id="IPR001878">
    <property type="entry name" value="Znf_CCHC"/>
</dbReference>
<dbReference type="GO" id="GO:0003964">
    <property type="term" value="F:RNA-directed DNA polymerase activity"/>
    <property type="evidence" value="ECO:0007669"/>
    <property type="project" value="UniProtKB-KW"/>
</dbReference>
<keyword evidence="8" id="KW-0460">Magnesium</keyword>
<evidence type="ECO:0000256" key="7">
    <source>
        <dbReference type="ARBA" id="ARBA00022801"/>
    </source>
</evidence>
<dbReference type="Gene3D" id="2.40.70.10">
    <property type="entry name" value="Acid Proteases"/>
    <property type="match status" value="1"/>
</dbReference>
<keyword evidence="2" id="KW-0808">Transferase</keyword>
<dbReference type="InterPro" id="IPR041577">
    <property type="entry name" value="RT_RNaseH_2"/>
</dbReference>
<dbReference type="Pfam" id="PF00078">
    <property type="entry name" value="RVT_1"/>
    <property type="match status" value="1"/>
</dbReference>
<evidence type="ECO:0000256" key="13">
    <source>
        <dbReference type="ARBA" id="ARBA00023268"/>
    </source>
</evidence>
<evidence type="ECO:0008006" key="20">
    <source>
        <dbReference type="Google" id="ProtNLM"/>
    </source>
</evidence>
<keyword evidence="1" id="KW-0645">Protease</keyword>
<dbReference type="GO" id="GO:0006508">
    <property type="term" value="P:proteolysis"/>
    <property type="evidence" value="ECO:0007669"/>
    <property type="project" value="UniProtKB-KW"/>
</dbReference>
<keyword evidence="11" id="KW-0695">RNA-directed DNA polymerase</keyword>
<feature type="compositionally biased region" description="Acidic residues" evidence="15">
    <location>
        <begin position="565"/>
        <end position="607"/>
    </location>
</feature>
<feature type="region of interest" description="Disordered" evidence="15">
    <location>
        <begin position="240"/>
        <end position="260"/>
    </location>
</feature>
<dbReference type="Gene3D" id="3.10.10.10">
    <property type="entry name" value="HIV Type 1 Reverse Transcriptase, subunit A, domain 1"/>
    <property type="match status" value="1"/>
</dbReference>
<organism evidence="18 19">
    <name type="scientific">Rhizopus oryzae</name>
    <name type="common">Mucormycosis agent</name>
    <name type="synonym">Rhizopus arrhizus var. delemar</name>
    <dbReference type="NCBI Taxonomy" id="64495"/>
    <lineage>
        <taxon>Eukaryota</taxon>
        <taxon>Fungi</taxon>
        <taxon>Fungi incertae sedis</taxon>
        <taxon>Mucoromycota</taxon>
        <taxon>Mucoromycotina</taxon>
        <taxon>Mucoromycetes</taxon>
        <taxon>Mucorales</taxon>
        <taxon>Mucorineae</taxon>
        <taxon>Rhizopodaceae</taxon>
        <taxon>Rhizopus</taxon>
    </lineage>
</organism>
<dbReference type="GO" id="GO:0008270">
    <property type="term" value="F:zinc ion binding"/>
    <property type="evidence" value="ECO:0007669"/>
    <property type="project" value="UniProtKB-KW"/>
</dbReference>
<evidence type="ECO:0000256" key="5">
    <source>
        <dbReference type="ARBA" id="ARBA00022750"/>
    </source>
</evidence>